<evidence type="ECO:0000313" key="2">
    <source>
        <dbReference type="Proteomes" id="UP000006732"/>
    </source>
</evidence>
<accession>A1ALB4</accession>
<dbReference type="EMBL" id="CP000482">
    <property type="protein sequence ID" value="ABK98134.1"/>
    <property type="molecule type" value="Genomic_DNA"/>
</dbReference>
<dbReference type="STRING" id="338966.Ppro_0503"/>
<evidence type="ECO:0000313" key="1">
    <source>
        <dbReference type="EMBL" id="ABK98134.1"/>
    </source>
</evidence>
<dbReference type="OrthoDB" id="5519849at2"/>
<protein>
    <submittedName>
        <fullName evidence="1">Uncharacterized protein</fullName>
    </submittedName>
</protein>
<dbReference type="AlphaFoldDB" id="A1ALB4"/>
<reference evidence="1 2" key="1">
    <citation type="submission" date="2006-10" db="EMBL/GenBank/DDBJ databases">
        <title>Complete sequence of chromosome of Pelobacter propionicus DSM 2379.</title>
        <authorList>
            <consortium name="US DOE Joint Genome Institute"/>
            <person name="Copeland A."/>
            <person name="Lucas S."/>
            <person name="Lapidus A."/>
            <person name="Barry K."/>
            <person name="Detter J.C."/>
            <person name="Glavina del Rio T."/>
            <person name="Hammon N."/>
            <person name="Israni S."/>
            <person name="Dalin E."/>
            <person name="Tice H."/>
            <person name="Pitluck S."/>
            <person name="Saunders E."/>
            <person name="Brettin T."/>
            <person name="Bruce D."/>
            <person name="Han C."/>
            <person name="Tapia R."/>
            <person name="Schmutz J."/>
            <person name="Larimer F."/>
            <person name="Land M."/>
            <person name="Hauser L."/>
            <person name="Kyrpides N."/>
            <person name="Kim E."/>
            <person name="Lovley D."/>
            <person name="Richardson P."/>
        </authorList>
    </citation>
    <scope>NUCLEOTIDE SEQUENCE [LARGE SCALE GENOMIC DNA]</scope>
    <source>
        <strain evidence="2">DSM 2379 / NBRC 103807 / OttBd1</strain>
    </source>
</reference>
<dbReference type="HOGENOM" id="CLU_157259_0_0_7"/>
<dbReference type="RefSeq" id="WP_011734448.1">
    <property type="nucleotide sequence ID" value="NC_008609.1"/>
</dbReference>
<sequence>MRIEPIYSDRLVIITSDAIIFKRYYYPRGEPKRVMFTDIKRIIPKSPSLWNGKWRLHGTGTFTTWFPEDQNRPTRDRIFFAKLKNKWVKVAFTVEDSQRVEQILRDKGLIA</sequence>
<gene>
    <name evidence="1" type="ordered locus">Ppro_0503</name>
</gene>
<organism evidence="1 2">
    <name type="scientific">Pelobacter propionicus (strain DSM 2379 / NBRC 103807 / OttBd1)</name>
    <dbReference type="NCBI Taxonomy" id="338966"/>
    <lineage>
        <taxon>Bacteria</taxon>
        <taxon>Pseudomonadati</taxon>
        <taxon>Thermodesulfobacteriota</taxon>
        <taxon>Desulfuromonadia</taxon>
        <taxon>Desulfuromonadales</taxon>
        <taxon>Desulfuromonadaceae</taxon>
        <taxon>Pelobacter</taxon>
    </lineage>
</organism>
<keyword evidence="2" id="KW-1185">Reference proteome</keyword>
<name>A1ALB4_PELPD</name>
<dbReference type="eggNOG" id="ENOG5033C1I">
    <property type="taxonomic scope" value="Bacteria"/>
</dbReference>
<dbReference type="KEGG" id="ppd:Ppro_0503"/>
<dbReference type="Proteomes" id="UP000006732">
    <property type="component" value="Chromosome"/>
</dbReference>
<proteinExistence type="predicted"/>